<protein>
    <recommendedName>
        <fullName evidence="14">Hexosyltransferase</fullName>
        <ecNumber evidence="14">2.4.1.-</ecNumber>
    </recommendedName>
</protein>
<dbReference type="Proteomes" id="UP000694523">
    <property type="component" value="Unplaced"/>
</dbReference>
<dbReference type="GO" id="GO:0030148">
    <property type="term" value="P:sphingolipid biosynthetic process"/>
    <property type="evidence" value="ECO:0007669"/>
    <property type="project" value="UniProtKB-ARBA"/>
</dbReference>
<evidence type="ECO:0000256" key="6">
    <source>
        <dbReference type="ARBA" id="ARBA00022692"/>
    </source>
</evidence>
<dbReference type="Gene3D" id="3.90.550.50">
    <property type="match status" value="1"/>
</dbReference>
<comment type="catalytic activity">
    <reaction evidence="12">
        <text>a neolactoside nLc4Cer(d18:1(4E)) + UDP-N-acetyl-alpha-D-glucosamine = a neolactoside IV(3)-beta-GlcNAc-nLc4Cer(d18:1(4E)) + UDP + H(+)</text>
        <dbReference type="Rhea" id="RHEA:23004"/>
        <dbReference type="ChEBI" id="CHEBI:15378"/>
        <dbReference type="ChEBI" id="CHEBI:17006"/>
        <dbReference type="ChEBI" id="CHEBI:57705"/>
        <dbReference type="ChEBI" id="CHEBI:58223"/>
        <dbReference type="ChEBI" id="CHEBI:142448"/>
    </reaction>
    <physiologicalReaction direction="left-to-right" evidence="12">
        <dbReference type="Rhea" id="RHEA:23005"/>
    </physiologicalReaction>
</comment>
<comment type="subcellular location">
    <subcellularLocation>
        <location evidence="1 14">Golgi apparatus membrane</location>
        <topology evidence="1 14">Single-pass type II membrane protein</topology>
    </subcellularLocation>
</comment>
<evidence type="ECO:0000256" key="3">
    <source>
        <dbReference type="ARBA" id="ARBA00008661"/>
    </source>
</evidence>
<evidence type="ECO:0000256" key="12">
    <source>
        <dbReference type="ARBA" id="ARBA00048750"/>
    </source>
</evidence>
<accession>A0A8C6V1F7</accession>
<evidence type="ECO:0000256" key="10">
    <source>
        <dbReference type="ARBA" id="ARBA00023136"/>
    </source>
</evidence>
<evidence type="ECO:0000256" key="5">
    <source>
        <dbReference type="ARBA" id="ARBA00022679"/>
    </source>
</evidence>
<keyword evidence="5" id="KW-0808">Transferase</keyword>
<dbReference type="GO" id="GO:0006493">
    <property type="term" value="P:protein O-linked glycosylation"/>
    <property type="evidence" value="ECO:0007669"/>
    <property type="project" value="TreeGrafter"/>
</dbReference>
<comment type="similarity">
    <text evidence="3 14">Belongs to the glycosyltransferase 31 family.</text>
</comment>
<evidence type="ECO:0000256" key="8">
    <source>
        <dbReference type="ARBA" id="ARBA00022989"/>
    </source>
</evidence>
<comment type="pathway">
    <text evidence="2">Protein modification; protein glycosylation.</text>
</comment>
<dbReference type="EC" id="2.4.1.-" evidence="14"/>
<dbReference type="InterPro" id="IPR002659">
    <property type="entry name" value="Glyco_trans_31"/>
</dbReference>
<dbReference type="Pfam" id="PF01762">
    <property type="entry name" value="Galactosyl_T"/>
    <property type="match status" value="1"/>
</dbReference>
<keyword evidence="10" id="KW-0472">Membrane</keyword>
<keyword evidence="11" id="KW-0325">Glycoprotein</keyword>
<keyword evidence="7" id="KW-0735">Signal-anchor</keyword>
<evidence type="ECO:0000256" key="13">
    <source>
        <dbReference type="ARBA" id="ARBA00049239"/>
    </source>
</evidence>
<name>A0A8C6V1F7_9GOBI</name>
<sequence>MYVNLRRIHKVQVARLLTTGLVLSVVMLCWEDLDHHVVSHMRSYTYRYLVNNYNFLNSSFTLKPDGQRRSMGDFRAGPPFRPYLINQPAKCAGKDDILLLLFVKSSPENGDRRRAIRETWADEAHIRTELDANVKVVFVLGVHPVKEERSSVQKGLEVENMLSEDLIQQDFKDTFHNLTTKLVMQYHWASTYCPKAKFVMSADDDVFVHMPNMVRYLKSVEQARSFWVGHVHRGAPPIRRKESKYYVSSELYPWPSYPDYTSGSGYVVSGDVAVQIHHAMQVLNSSMYIDDVFMGMCAGAIGVSPQDHEYFAGEAKAVTHPCIYARMITSHGHVEDMRTLWAEATDPNVEKLSKGILSHWYCKAVKAALLCLPRRQETYQCKAAFT</sequence>
<evidence type="ECO:0000256" key="1">
    <source>
        <dbReference type="ARBA" id="ARBA00004323"/>
    </source>
</evidence>
<keyword evidence="16" id="KW-1185">Reference proteome</keyword>
<evidence type="ECO:0000256" key="14">
    <source>
        <dbReference type="RuleBase" id="RU363063"/>
    </source>
</evidence>
<evidence type="ECO:0000313" key="15">
    <source>
        <dbReference type="Ensembl" id="ENSNMLP00000042354.1"/>
    </source>
</evidence>
<comment type="catalytic activity">
    <reaction evidence="13">
        <text>a beta-D-Gal-(1-&gt;4)-beta-D-Glc-(1&lt;-&gt;1)-Cer(d18:1(4E)) + UDP-N-acetyl-alpha-D-glucosamine = a beta-D-GlcNAc-(1-&gt;3)-beta-D-Gal-(1-&gt;4)-beta-D-Glc-(1&lt;-&gt;1)-Cer(d18:1(4E)) + UDP + H(+)</text>
        <dbReference type="Rhea" id="RHEA:13905"/>
        <dbReference type="ChEBI" id="CHEBI:15378"/>
        <dbReference type="ChEBI" id="CHEBI:17103"/>
        <dbReference type="ChEBI" id="CHEBI:17950"/>
        <dbReference type="ChEBI" id="CHEBI:57705"/>
        <dbReference type="ChEBI" id="CHEBI:58223"/>
        <dbReference type="EC" id="2.4.1.206"/>
    </reaction>
    <physiologicalReaction direction="left-to-right" evidence="13">
        <dbReference type="Rhea" id="RHEA:13906"/>
    </physiologicalReaction>
</comment>
<evidence type="ECO:0000256" key="9">
    <source>
        <dbReference type="ARBA" id="ARBA00023034"/>
    </source>
</evidence>
<evidence type="ECO:0000256" key="2">
    <source>
        <dbReference type="ARBA" id="ARBA00004922"/>
    </source>
</evidence>
<evidence type="ECO:0000256" key="7">
    <source>
        <dbReference type="ARBA" id="ARBA00022968"/>
    </source>
</evidence>
<dbReference type="PANTHER" id="PTHR11214:SF21">
    <property type="entry name" value="LACTOSYLCERAMIDE 1,3-N-ACETYL-BETA-D-GLUCOSAMINYLTRANSFERASE"/>
    <property type="match status" value="1"/>
</dbReference>
<reference evidence="15" key="2">
    <citation type="submission" date="2025-09" db="UniProtKB">
        <authorList>
            <consortium name="Ensembl"/>
        </authorList>
    </citation>
    <scope>IDENTIFICATION</scope>
</reference>
<keyword evidence="9 14" id="KW-0333">Golgi apparatus</keyword>
<evidence type="ECO:0000256" key="11">
    <source>
        <dbReference type="ARBA" id="ARBA00023180"/>
    </source>
</evidence>
<reference evidence="15" key="1">
    <citation type="submission" date="2025-08" db="UniProtKB">
        <authorList>
            <consortium name="Ensembl"/>
        </authorList>
    </citation>
    <scope>IDENTIFICATION</scope>
</reference>
<organism evidence="15 16">
    <name type="scientific">Neogobius melanostomus</name>
    <name type="common">round goby</name>
    <dbReference type="NCBI Taxonomy" id="47308"/>
    <lineage>
        <taxon>Eukaryota</taxon>
        <taxon>Metazoa</taxon>
        <taxon>Chordata</taxon>
        <taxon>Craniata</taxon>
        <taxon>Vertebrata</taxon>
        <taxon>Euteleostomi</taxon>
        <taxon>Actinopterygii</taxon>
        <taxon>Neopterygii</taxon>
        <taxon>Teleostei</taxon>
        <taxon>Neoteleostei</taxon>
        <taxon>Acanthomorphata</taxon>
        <taxon>Gobiaria</taxon>
        <taxon>Gobiiformes</taxon>
        <taxon>Gobioidei</taxon>
        <taxon>Gobiidae</taxon>
        <taxon>Benthophilinae</taxon>
        <taxon>Neogobiini</taxon>
        <taxon>Neogobius</taxon>
    </lineage>
</organism>
<keyword evidence="6" id="KW-0812">Transmembrane</keyword>
<dbReference type="FunFam" id="3.90.550.50:FF:000019">
    <property type="entry name" value="Hexosyltransferase"/>
    <property type="match status" value="1"/>
</dbReference>
<evidence type="ECO:0000256" key="4">
    <source>
        <dbReference type="ARBA" id="ARBA00022676"/>
    </source>
</evidence>
<dbReference type="AlphaFoldDB" id="A0A8C6V1F7"/>
<dbReference type="Ensembl" id="ENSNMLT00000047048.1">
    <property type="protein sequence ID" value="ENSNMLP00000042354.1"/>
    <property type="gene ID" value="ENSNMLG00000025819.1"/>
</dbReference>
<keyword evidence="4 14" id="KW-0328">Glycosyltransferase</keyword>
<dbReference type="GO" id="GO:0047256">
    <property type="term" value="F:lactosylceramide 1,3-N-acetyl-beta-D-glucosaminyltransferase activity"/>
    <property type="evidence" value="ECO:0007669"/>
    <property type="project" value="UniProtKB-EC"/>
</dbReference>
<keyword evidence="8" id="KW-1133">Transmembrane helix</keyword>
<dbReference type="GO" id="GO:0000139">
    <property type="term" value="C:Golgi membrane"/>
    <property type="evidence" value="ECO:0007669"/>
    <property type="project" value="UniProtKB-SubCell"/>
</dbReference>
<dbReference type="PANTHER" id="PTHR11214">
    <property type="entry name" value="BETA-1,3-N-ACETYLGLUCOSAMINYLTRANSFERASE"/>
    <property type="match status" value="1"/>
</dbReference>
<proteinExistence type="inferred from homology"/>
<evidence type="ECO:0000313" key="16">
    <source>
        <dbReference type="Proteomes" id="UP000694523"/>
    </source>
</evidence>